<dbReference type="OMA" id="HSHRCAQ"/>
<dbReference type="InterPro" id="IPR013783">
    <property type="entry name" value="Ig-like_fold"/>
</dbReference>
<feature type="domain" description="Ig-like" evidence="2">
    <location>
        <begin position="1"/>
        <end position="70"/>
    </location>
</feature>
<dbReference type="Pfam" id="PF13927">
    <property type="entry name" value="Ig_3"/>
    <property type="match status" value="1"/>
</dbReference>
<feature type="domain" description="Ig-like" evidence="2">
    <location>
        <begin position="182"/>
        <end position="252"/>
    </location>
</feature>
<gene>
    <name evidence="3" type="ORF">NEMVEDRAFT_v1g12529</name>
</gene>
<feature type="domain" description="Ig-like" evidence="2">
    <location>
        <begin position="71"/>
        <end position="170"/>
    </location>
</feature>
<dbReference type="Pfam" id="PF07679">
    <property type="entry name" value="I-set"/>
    <property type="match status" value="2"/>
</dbReference>
<evidence type="ECO:0000313" key="3">
    <source>
        <dbReference type="EMBL" id="EDO32299.1"/>
    </source>
</evidence>
<dbReference type="Gene3D" id="2.60.40.10">
    <property type="entry name" value="Immunoglobulins"/>
    <property type="match status" value="3"/>
</dbReference>
<keyword evidence="4" id="KW-1185">Reference proteome</keyword>
<dbReference type="Proteomes" id="UP000001593">
    <property type="component" value="Unassembled WGS sequence"/>
</dbReference>
<organism evidence="3 4">
    <name type="scientific">Nematostella vectensis</name>
    <name type="common">Starlet sea anemone</name>
    <dbReference type="NCBI Taxonomy" id="45351"/>
    <lineage>
        <taxon>Eukaryota</taxon>
        <taxon>Metazoa</taxon>
        <taxon>Cnidaria</taxon>
        <taxon>Anthozoa</taxon>
        <taxon>Hexacorallia</taxon>
        <taxon>Actiniaria</taxon>
        <taxon>Edwardsiidae</taxon>
        <taxon>Nematostella</taxon>
    </lineage>
</organism>
<dbReference type="EMBL" id="DS469835">
    <property type="protein sequence ID" value="EDO32299.1"/>
    <property type="molecule type" value="Genomic_DNA"/>
</dbReference>
<dbReference type="PANTHER" id="PTHR10075">
    <property type="entry name" value="BASIGIN RELATED"/>
    <property type="match status" value="1"/>
</dbReference>
<evidence type="ECO:0000313" key="4">
    <source>
        <dbReference type="Proteomes" id="UP000001593"/>
    </source>
</evidence>
<dbReference type="SMART" id="SM00408">
    <property type="entry name" value="IGc2"/>
    <property type="match status" value="3"/>
</dbReference>
<dbReference type="PROSITE" id="PS50835">
    <property type="entry name" value="IG_LIKE"/>
    <property type="match status" value="3"/>
</dbReference>
<dbReference type="InterPro" id="IPR003598">
    <property type="entry name" value="Ig_sub2"/>
</dbReference>
<reference evidence="3 4" key="1">
    <citation type="journal article" date="2007" name="Science">
        <title>Sea anemone genome reveals ancestral eumetazoan gene repertoire and genomic organization.</title>
        <authorList>
            <person name="Putnam N.H."/>
            <person name="Srivastava M."/>
            <person name="Hellsten U."/>
            <person name="Dirks B."/>
            <person name="Chapman J."/>
            <person name="Salamov A."/>
            <person name="Terry A."/>
            <person name="Shapiro H."/>
            <person name="Lindquist E."/>
            <person name="Kapitonov V.V."/>
            <person name="Jurka J."/>
            <person name="Genikhovich G."/>
            <person name="Grigoriev I.V."/>
            <person name="Lucas S.M."/>
            <person name="Steele R.E."/>
            <person name="Finnerty J.R."/>
            <person name="Technau U."/>
            <person name="Martindale M.Q."/>
            <person name="Rokhsar D.S."/>
        </authorList>
    </citation>
    <scope>NUCLEOTIDE SEQUENCE [LARGE SCALE GENOMIC DNA]</scope>
    <source>
        <strain evidence="4">CH2 X CH6</strain>
    </source>
</reference>
<sequence>VLSGITLTIICPTRGLPAPDVTWEMNNTNVRPGGRFVVQEGTLTIRNLVKQDQGNIRCVARNAAGQDTATSKLNVIDGDGEEARITIGQDLRVVEKMNVRIHCPIVGFPKPVVTWTRNNQDVRSNARLFVDPNTNDLLINNILTSDTGQYICSAVNPIGEDEKSSFITVTATIGTTITLLAGAKLVLQCPSTGVPLPSTSWSLNGEPLEKGGRADLRGTELVIPAVAGVDSGKYQCTASNVIALDSRASDVTVRGKYT</sequence>
<dbReference type="SMART" id="SM00409">
    <property type="entry name" value="IG"/>
    <property type="match status" value="3"/>
</dbReference>
<evidence type="ECO:0000259" key="2">
    <source>
        <dbReference type="PROSITE" id="PS50835"/>
    </source>
</evidence>
<dbReference type="InterPro" id="IPR003599">
    <property type="entry name" value="Ig_sub"/>
</dbReference>
<dbReference type="PANTHER" id="PTHR10075:SF14">
    <property type="entry name" value="CELL ADHESION MOLECULE DSCAM2-RELATED"/>
    <property type="match status" value="1"/>
</dbReference>
<name>A7SVH7_NEMVE</name>
<feature type="non-terminal residue" evidence="3">
    <location>
        <position position="1"/>
    </location>
</feature>
<feature type="non-terminal residue" evidence="3">
    <location>
        <position position="258"/>
    </location>
</feature>
<dbReference type="InParanoid" id="A7SVH7"/>
<proteinExistence type="predicted"/>
<dbReference type="SUPFAM" id="SSF48726">
    <property type="entry name" value="Immunoglobulin"/>
    <property type="match status" value="3"/>
</dbReference>
<dbReference type="InterPro" id="IPR036179">
    <property type="entry name" value="Ig-like_dom_sf"/>
</dbReference>
<dbReference type="eggNOG" id="KOG2408">
    <property type="taxonomic scope" value="Eukaryota"/>
</dbReference>
<dbReference type="HOGENOM" id="CLU_051918_1_0_1"/>
<dbReference type="InterPro" id="IPR007110">
    <property type="entry name" value="Ig-like_dom"/>
</dbReference>
<accession>A7SVH7</accession>
<keyword evidence="1" id="KW-0393">Immunoglobulin domain</keyword>
<dbReference type="InterPro" id="IPR013098">
    <property type="entry name" value="Ig_I-set"/>
</dbReference>
<dbReference type="AlphaFoldDB" id="A7SVH7"/>
<dbReference type="FunFam" id="2.60.40.10:FF:003297">
    <property type="match status" value="1"/>
</dbReference>
<evidence type="ECO:0000256" key="1">
    <source>
        <dbReference type="ARBA" id="ARBA00023319"/>
    </source>
</evidence>
<protein>
    <recommendedName>
        <fullName evidence="2">Ig-like domain-containing protein</fullName>
    </recommendedName>
</protein>
<dbReference type="STRING" id="45351.A7SVH7"/>